<evidence type="ECO:0000256" key="2">
    <source>
        <dbReference type="ARBA" id="ARBA00009646"/>
    </source>
</evidence>
<evidence type="ECO:0000256" key="6">
    <source>
        <dbReference type="ARBA" id="ARBA00025922"/>
    </source>
</evidence>
<evidence type="ECO:0000256" key="3">
    <source>
        <dbReference type="ARBA" id="ARBA00019489"/>
    </source>
</evidence>
<dbReference type="Proteomes" id="UP000694410">
    <property type="component" value="Unplaced"/>
</dbReference>
<dbReference type="PANTHER" id="PTHR11818:SF19">
    <property type="entry name" value="BETA-CRYSTALLIN A4"/>
    <property type="match status" value="1"/>
</dbReference>
<protein>
    <recommendedName>
        <fullName evidence="3">Beta-crystallin A4</fullName>
    </recommendedName>
    <alternativeName>
        <fullName evidence="7">Beta-A4 crystallin</fullName>
    </alternativeName>
</protein>
<dbReference type="GO" id="GO:0005212">
    <property type="term" value="F:structural constituent of eye lens"/>
    <property type="evidence" value="ECO:0007669"/>
    <property type="project" value="UniProtKB-KW"/>
</dbReference>
<feature type="region of interest" description="Disordered" evidence="8">
    <location>
        <begin position="98"/>
        <end position="127"/>
    </location>
</feature>
<feature type="transmembrane region" description="Helical" evidence="9">
    <location>
        <begin position="137"/>
        <end position="155"/>
    </location>
</feature>
<comment type="similarity">
    <text evidence="2">Belongs to the beta/gamma-crystallin family.</text>
</comment>
<evidence type="ECO:0000256" key="5">
    <source>
        <dbReference type="ARBA" id="ARBA00022737"/>
    </source>
</evidence>
<evidence type="ECO:0000256" key="9">
    <source>
        <dbReference type="SAM" id="Phobius"/>
    </source>
</evidence>
<reference evidence="11" key="2">
    <citation type="submission" date="2025-09" db="UniProtKB">
        <authorList>
            <consortium name="Ensembl"/>
        </authorList>
    </citation>
    <scope>IDENTIFICATION</scope>
</reference>
<feature type="domain" description="Beta/gamma crystallin 'Greek key'" evidence="10">
    <location>
        <begin position="22"/>
        <end position="61"/>
    </location>
</feature>
<keyword evidence="12" id="KW-1185">Reference proteome</keyword>
<dbReference type="PRINTS" id="PR01367">
    <property type="entry name" value="BGCRYSTALLIN"/>
</dbReference>
<dbReference type="GO" id="GO:0007601">
    <property type="term" value="P:visual perception"/>
    <property type="evidence" value="ECO:0007669"/>
    <property type="project" value="TreeGrafter"/>
</dbReference>
<comment type="function">
    <text evidence="1">Crystallins are the dominant structural components of the vertebrate eye lens.</text>
</comment>
<dbReference type="AlphaFoldDB" id="A0A8C0V520"/>
<comment type="subunit">
    <text evidence="6">Homo/heterodimer, or complexes of higher-order. The structure of beta-crystallin oligomers seems to be stabilized through interactions between the N-terminal arms.</text>
</comment>
<sequence>MGLQYLPGALAPPEPPDSLHSPQIVVWDEPFFQGKKHEFTTDCYSTPEHGFSTVRSCKIESGAWAGFEHCGFQGQQFVLERGEYPCWEAWTVAHPAARSWPHPGPAGDPGDPGGSAGQPGPPSDTACSPRLKSELTAAPLLCIFFFCIFFCIFLFQNPHQE</sequence>
<proteinExistence type="inferred from homology"/>
<dbReference type="InterPro" id="IPR011024">
    <property type="entry name" value="G_crystallin-like"/>
</dbReference>
<dbReference type="Ensembl" id="ENSCCET00000026611.1">
    <property type="protein sequence ID" value="ENSCCEP00000017260.1"/>
    <property type="gene ID" value="ENSCCEG00000016017.1"/>
</dbReference>
<dbReference type="InterPro" id="IPR001064">
    <property type="entry name" value="Beta/gamma_crystallin"/>
</dbReference>
<keyword evidence="9" id="KW-1133">Transmembrane helix</keyword>
<evidence type="ECO:0000313" key="12">
    <source>
        <dbReference type="Proteomes" id="UP000694410"/>
    </source>
</evidence>
<dbReference type="Pfam" id="PF00030">
    <property type="entry name" value="Crystall"/>
    <property type="match status" value="1"/>
</dbReference>
<dbReference type="Gene3D" id="2.60.20.10">
    <property type="entry name" value="Crystallins"/>
    <property type="match status" value="1"/>
</dbReference>
<dbReference type="PANTHER" id="PTHR11818">
    <property type="entry name" value="BETA/GAMMA CRYSTALLIN"/>
    <property type="match status" value="1"/>
</dbReference>
<name>A0A8C0V520_CYACU</name>
<evidence type="ECO:0000256" key="8">
    <source>
        <dbReference type="SAM" id="MobiDB-lite"/>
    </source>
</evidence>
<reference evidence="11" key="1">
    <citation type="submission" date="2025-08" db="UniProtKB">
        <authorList>
            <consortium name="Ensembl"/>
        </authorList>
    </citation>
    <scope>IDENTIFICATION</scope>
</reference>
<keyword evidence="4" id="KW-0273">Eye lens protein</keyword>
<dbReference type="InterPro" id="IPR050252">
    <property type="entry name" value="Beta/Gamma-Crystallin"/>
</dbReference>
<evidence type="ECO:0000259" key="10">
    <source>
        <dbReference type="PROSITE" id="PS50915"/>
    </source>
</evidence>
<keyword evidence="9" id="KW-0472">Membrane</keyword>
<organism evidence="11 12">
    <name type="scientific">Cyanistes caeruleus</name>
    <name type="common">Eurasian blue tit</name>
    <name type="synonym">Parus caeruleus</name>
    <dbReference type="NCBI Taxonomy" id="156563"/>
    <lineage>
        <taxon>Eukaryota</taxon>
        <taxon>Metazoa</taxon>
        <taxon>Chordata</taxon>
        <taxon>Craniata</taxon>
        <taxon>Vertebrata</taxon>
        <taxon>Euteleostomi</taxon>
        <taxon>Archelosauria</taxon>
        <taxon>Archosauria</taxon>
        <taxon>Dinosauria</taxon>
        <taxon>Saurischia</taxon>
        <taxon>Theropoda</taxon>
        <taxon>Coelurosauria</taxon>
        <taxon>Aves</taxon>
        <taxon>Neognathae</taxon>
        <taxon>Neoaves</taxon>
        <taxon>Telluraves</taxon>
        <taxon>Australaves</taxon>
        <taxon>Passeriformes</taxon>
        <taxon>Paridae</taxon>
        <taxon>Cyanistes</taxon>
    </lineage>
</organism>
<feature type="region of interest" description="Disordered" evidence="8">
    <location>
        <begin position="1"/>
        <end position="21"/>
    </location>
</feature>
<keyword evidence="9" id="KW-0812">Transmembrane</keyword>
<dbReference type="SMART" id="SM00247">
    <property type="entry name" value="XTALbg"/>
    <property type="match status" value="1"/>
</dbReference>
<dbReference type="GO" id="GO:0002088">
    <property type="term" value="P:lens development in camera-type eye"/>
    <property type="evidence" value="ECO:0007669"/>
    <property type="project" value="TreeGrafter"/>
</dbReference>
<evidence type="ECO:0000313" key="11">
    <source>
        <dbReference type="Ensembl" id="ENSCCEP00000017260.1"/>
    </source>
</evidence>
<dbReference type="SUPFAM" id="SSF49695">
    <property type="entry name" value="gamma-Crystallin-like"/>
    <property type="match status" value="1"/>
</dbReference>
<keyword evidence="5" id="KW-0677">Repeat</keyword>
<evidence type="ECO:0000256" key="1">
    <source>
        <dbReference type="ARBA" id="ARBA00003689"/>
    </source>
</evidence>
<evidence type="ECO:0000256" key="4">
    <source>
        <dbReference type="ARBA" id="ARBA00022613"/>
    </source>
</evidence>
<evidence type="ECO:0000256" key="7">
    <source>
        <dbReference type="ARBA" id="ARBA00032269"/>
    </source>
</evidence>
<accession>A0A8C0V520</accession>
<dbReference type="PROSITE" id="PS50915">
    <property type="entry name" value="CRYSTALLIN_BETA_GAMMA"/>
    <property type="match status" value="1"/>
</dbReference>